<feature type="region of interest" description="Disordered" evidence="1">
    <location>
        <begin position="100"/>
        <end position="124"/>
    </location>
</feature>
<organism evidence="2 3">
    <name type="scientific">Emiliania huxleyi (strain CCMP1516)</name>
    <dbReference type="NCBI Taxonomy" id="280463"/>
    <lineage>
        <taxon>Eukaryota</taxon>
        <taxon>Haptista</taxon>
        <taxon>Haptophyta</taxon>
        <taxon>Prymnesiophyceae</taxon>
        <taxon>Isochrysidales</taxon>
        <taxon>Noelaerhabdaceae</taxon>
        <taxon>Emiliania</taxon>
    </lineage>
</organism>
<feature type="compositionally biased region" description="Low complexity" evidence="1">
    <location>
        <begin position="102"/>
        <end position="116"/>
    </location>
</feature>
<dbReference type="PaxDb" id="2903-EOD29241"/>
<reference evidence="2" key="2">
    <citation type="submission" date="2024-10" db="UniProtKB">
        <authorList>
            <consortium name="EnsemblProtists"/>
        </authorList>
    </citation>
    <scope>IDENTIFICATION</scope>
</reference>
<keyword evidence="3" id="KW-1185">Reference proteome</keyword>
<dbReference type="PANTHER" id="PTHR47938">
    <property type="entry name" value="RESPIRATORY COMPLEX I CHAPERONE (CIA84), PUTATIVE (AFU_ORTHOLOGUE AFUA_2G06020)-RELATED"/>
    <property type="match status" value="1"/>
</dbReference>
<sequence>MLGSLVRPRPLSALARRALARGLIRPPSHARWPGSGSVAAAAPCVTLPRRGLSAIPSAAAAEPAEVAGSASPPASGTVNAPATQAPDEPRDLAAIVPREATAEGADGSTAGSTAAVGEGGDGRRASQGILQARKEGRYSAVIELFEALTASGEASDARVLDAYVEAIAVTRSVAEAEEVCSAALAQREGMGRTAATYAALLKGCGADKGAALQLLGKMKEEGLAADLGVYHELVSVFTAARDFAAAEETLATMRHGGVAPTTATYYRIINGAFRHDEAAVAYQVLC</sequence>
<dbReference type="GeneID" id="19046590"/>
<dbReference type="PANTHER" id="PTHR47938:SF35">
    <property type="entry name" value="PENTATRICOPEPTIDE REPEAT-CONTAINING PROTEIN 4, MITOCHONDRIAL-RELATED"/>
    <property type="match status" value="1"/>
</dbReference>
<dbReference type="AlphaFoldDB" id="A0A0D3K0F6"/>
<dbReference type="STRING" id="2903.R1F200"/>
<protein>
    <recommendedName>
        <fullName evidence="4">Pentacotripeptide-repeat region of PRORP domain-containing protein</fullName>
    </recommendedName>
</protein>
<feature type="region of interest" description="Disordered" evidence="1">
    <location>
        <begin position="64"/>
        <end position="88"/>
    </location>
</feature>
<dbReference type="Pfam" id="PF13812">
    <property type="entry name" value="PPR_3"/>
    <property type="match status" value="1"/>
</dbReference>
<dbReference type="GO" id="GO:0003729">
    <property type="term" value="F:mRNA binding"/>
    <property type="evidence" value="ECO:0007669"/>
    <property type="project" value="TreeGrafter"/>
</dbReference>
<dbReference type="GO" id="GO:0005739">
    <property type="term" value="C:mitochondrion"/>
    <property type="evidence" value="ECO:0007669"/>
    <property type="project" value="TreeGrafter"/>
</dbReference>
<evidence type="ECO:0008006" key="4">
    <source>
        <dbReference type="Google" id="ProtNLM"/>
    </source>
</evidence>
<evidence type="ECO:0000313" key="3">
    <source>
        <dbReference type="Proteomes" id="UP000013827"/>
    </source>
</evidence>
<feature type="compositionally biased region" description="Low complexity" evidence="1">
    <location>
        <begin position="64"/>
        <end position="76"/>
    </location>
</feature>
<evidence type="ECO:0000313" key="2">
    <source>
        <dbReference type="EnsemblProtists" id="EOD29241"/>
    </source>
</evidence>
<reference evidence="3" key="1">
    <citation type="journal article" date="2013" name="Nature">
        <title>Pan genome of the phytoplankton Emiliania underpins its global distribution.</title>
        <authorList>
            <person name="Read B.A."/>
            <person name="Kegel J."/>
            <person name="Klute M.J."/>
            <person name="Kuo A."/>
            <person name="Lefebvre S.C."/>
            <person name="Maumus F."/>
            <person name="Mayer C."/>
            <person name="Miller J."/>
            <person name="Monier A."/>
            <person name="Salamov A."/>
            <person name="Young J."/>
            <person name="Aguilar M."/>
            <person name="Claverie J.M."/>
            <person name="Frickenhaus S."/>
            <person name="Gonzalez K."/>
            <person name="Herman E.K."/>
            <person name="Lin Y.C."/>
            <person name="Napier J."/>
            <person name="Ogata H."/>
            <person name="Sarno A.F."/>
            <person name="Shmutz J."/>
            <person name="Schroeder D."/>
            <person name="de Vargas C."/>
            <person name="Verret F."/>
            <person name="von Dassow P."/>
            <person name="Valentin K."/>
            <person name="Van de Peer Y."/>
            <person name="Wheeler G."/>
            <person name="Dacks J.B."/>
            <person name="Delwiche C.F."/>
            <person name="Dyhrman S.T."/>
            <person name="Glockner G."/>
            <person name="John U."/>
            <person name="Richards T."/>
            <person name="Worden A.Z."/>
            <person name="Zhang X."/>
            <person name="Grigoriev I.V."/>
            <person name="Allen A.E."/>
            <person name="Bidle K."/>
            <person name="Borodovsky M."/>
            <person name="Bowler C."/>
            <person name="Brownlee C."/>
            <person name="Cock J.M."/>
            <person name="Elias M."/>
            <person name="Gladyshev V.N."/>
            <person name="Groth M."/>
            <person name="Guda C."/>
            <person name="Hadaegh A."/>
            <person name="Iglesias-Rodriguez M.D."/>
            <person name="Jenkins J."/>
            <person name="Jones B.M."/>
            <person name="Lawson T."/>
            <person name="Leese F."/>
            <person name="Lindquist E."/>
            <person name="Lobanov A."/>
            <person name="Lomsadze A."/>
            <person name="Malik S.B."/>
            <person name="Marsh M.E."/>
            <person name="Mackinder L."/>
            <person name="Mock T."/>
            <person name="Mueller-Roeber B."/>
            <person name="Pagarete A."/>
            <person name="Parker M."/>
            <person name="Probert I."/>
            <person name="Quesneville H."/>
            <person name="Raines C."/>
            <person name="Rensing S.A."/>
            <person name="Riano-Pachon D.M."/>
            <person name="Richier S."/>
            <person name="Rokitta S."/>
            <person name="Shiraiwa Y."/>
            <person name="Soanes D.M."/>
            <person name="van der Giezen M."/>
            <person name="Wahlund T.M."/>
            <person name="Williams B."/>
            <person name="Wilson W."/>
            <person name="Wolfe G."/>
            <person name="Wurch L.L."/>
        </authorList>
    </citation>
    <scope>NUCLEOTIDE SEQUENCE</scope>
</reference>
<dbReference type="InterPro" id="IPR011990">
    <property type="entry name" value="TPR-like_helical_dom_sf"/>
</dbReference>
<evidence type="ECO:0000256" key="1">
    <source>
        <dbReference type="SAM" id="MobiDB-lite"/>
    </source>
</evidence>
<name>A0A0D3K0F6_EMIH1</name>
<dbReference type="GO" id="GO:0140053">
    <property type="term" value="P:mitochondrial gene expression"/>
    <property type="evidence" value="ECO:0007669"/>
    <property type="project" value="TreeGrafter"/>
</dbReference>
<dbReference type="InterPro" id="IPR002885">
    <property type="entry name" value="PPR_rpt"/>
</dbReference>
<dbReference type="RefSeq" id="XP_005781670.1">
    <property type="nucleotide sequence ID" value="XM_005781613.1"/>
</dbReference>
<dbReference type="HOGENOM" id="CLU_975189_0_0_1"/>
<dbReference type="Proteomes" id="UP000013827">
    <property type="component" value="Unassembled WGS sequence"/>
</dbReference>
<dbReference type="Gene3D" id="1.25.40.10">
    <property type="entry name" value="Tetratricopeptide repeat domain"/>
    <property type="match status" value="1"/>
</dbReference>
<dbReference type="KEGG" id="ehx:EMIHUDRAFT_434622"/>
<proteinExistence type="predicted"/>
<dbReference type="EnsemblProtists" id="EOD29241">
    <property type="protein sequence ID" value="EOD29241"/>
    <property type="gene ID" value="EMIHUDRAFT_434622"/>
</dbReference>
<accession>A0A0D3K0F6</accession>